<comment type="caution">
    <text evidence="1">The sequence shown here is derived from an EMBL/GenBank/DDBJ whole genome shotgun (WGS) entry which is preliminary data.</text>
</comment>
<sequence length="98" mass="10991">MFTATTALLIAVCGIVITFGCWWPPREPKLTVATVQRRLAFESYCRKLETRWPARVEAELDRELVLARLHAVMPSAPAATPGTTRATYAANRAVRLEY</sequence>
<dbReference type="EMBL" id="JAAXOP010000011">
    <property type="protein sequence ID" value="NKY52360.1"/>
    <property type="molecule type" value="Genomic_DNA"/>
</dbReference>
<reference evidence="1 2" key="1">
    <citation type="submission" date="2020-04" db="EMBL/GenBank/DDBJ databases">
        <title>MicrobeNet Type strains.</title>
        <authorList>
            <person name="Nicholson A.C."/>
        </authorList>
    </citation>
    <scope>NUCLEOTIDE SEQUENCE [LARGE SCALE GENOMIC DNA]</scope>
    <source>
        <strain evidence="1 2">JCM 12354</strain>
    </source>
</reference>
<accession>A0A846Y331</accession>
<evidence type="ECO:0000313" key="1">
    <source>
        <dbReference type="EMBL" id="NKY52360.1"/>
    </source>
</evidence>
<organism evidence="1 2">
    <name type="scientific">Nocardia vermiculata</name>
    <dbReference type="NCBI Taxonomy" id="257274"/>
    <lineage>
        <taxon>Bacteria</taxon>
        <taxon>Bacillati</taxon>
        <taxon>Actinomycetota</taxon>
        <taxon>Actinomycetes</taxon>
        <taxon>Mycobacteriales</taxon>
        <taxon>Nocardiaceae</taxon>
        <taxon>Nocardia</taxon>
    </lineage>
</organism>
<dbReference type="AlphaFoldDB" id="A0A846Y331"/>
<dbReference type="Proteomes" id="UP000565711">
    <property type="component" value="Unassembled WGS sequence"/>
</dbReference>
<name>A0A846Y331_9NOCA</name>
<dbReference type="RefSeq" id="WP_157102888.1">
    <property type="nucleotide sequence ID" value="NZ_JAAXOP010000011.1"/>
</dbReference>
<gene>
    <name evidence="1" type="ORF">HGA08_19310</name>
</gene>
<keyword evidence="2" id="KW-1185">Reference proteome</keyword>
<evidence type="ECO:0000313" key="2">
    <source>
        <dbReference type="Proteomes" id="UP000565711"/>
    </source>
</evidence>
<proteinExistence type="predicted"/>
<protein>
    <submittedName>
        <fullName evidence="1">Uncharacterized protein</fullName>
    </submittedName>
</protein>